<dbReference type="SUPFAM" id="SSF51126">
    <property type="entry name" value="Pectin lyase-like"/>
    <property type="match status" value="1"/>
</dbReference>
<keyword evidence="3" id="KW-0732">Signal</keyword>
<evidence type="ECO:0000256" key="1">
    <source>
        <dbReference type="ARBA" id="ARBA00004613"/>
    </source>
</evidence>
<dbReference type="InterPro" id="IPR012334">
    <property type="entry name" value="Pectin_lyas_fold"/>
</dbReference>
<feature type="non-terminal residue" evidence="6">
    <location>
        <position position="2737"/>
    </location>
</feature>
<dbReference type="PANTHER" id="PTHR12338">
    <property type="entry name" value="AUTOTRANSPORTER"/>
    <property type="match status" value="1"/>
</dbReference>
<name>A0A239L0K3_9BURK</name>
<feature type="domain" description="Filamentous haemagglutinin FhaB/tRNA nuclease CdiA-like TPS" evidence="5">
    <location>
        <begin position="74"/>
        <end position="186"/>
    </location>
</feature>
<dbReference type="Proteomes" id="UP000198284">
    <property type="component" value="Unassembled WGS sequence"/>
</dbReference>
<reference evidence="6 7" key="1">
    <citation type="submission" date="2017-06" db="EMBL/GenBank/DDBJ databases">
        <authorList>
            <person name="Kim H.J."/>
            <person name="Triplett B.A."/>
        </authorList>
    </citation>
    <scope>NUCLEOTIDE SEQUENCE [LARGE SCALE GENOMIC DNA]</scope>
    <source>
        <strain evidence="6 7">U15</strain>
    </source>
</reference>
<gene>
    <name evidence="6" type="ORF">SAMN06265795_11880</name>
</gene>
<proteinExistence type="predicted"/>
<dbReference type="Pfam" id="PF18888">
    <property type="entry name" value="DUF5650"/>
    <property type="match status" value="11"/>
</dbReference>
<accession>A0A239L0K3</accession>
<evidence type="ECO:0000313" key="7">
    <source>
        <dbReference type="Proteomes" id="UP000198284"/>
    </source>
</evidence>
<feature type="compositionally biased region" description="Basic and acidic residues" evidence="4">
    <location>
        <begin position="1"/>
        <end position="10"/>
    </location>
</feature>
<dbReference type="InterPro" id="IPR011050">
    <property type="entry name" value="Pectin_lyase_fold/virulence"/>
</dbReference>
<dbReference type="SMART" id="SM00912">
    <property type="entry name" value="Haemagg_act"/>
    <property type="match status" value="1"/>
</dbReference>
<feature type="region of interest" description="Disordered" evidence="4">
    <location>
        <begin position="1"/>
        <end position="23"/>
    </location>
</feature>
<dbReference type="RefSeq" id="WP_176442575.1">
    <property type="nucleotide sequence ID" value="NZ_FZOT01000018.1"/>
</dbReference>
<dbReference type="InterPro" id="IPR008638">
    <property type="entry name" value="FhaB/CdiA-like_TPS"/>
</dbReference>
<evidence type="ECO:0000256" key="4">
    <source>
        <dbReference type="SAM" id="MobiDB-lite"/>
    </source>
</evidence>
<dbReference type="InterPro" id="IPR041248">
    <property type="entry name" value="YDG"/>
</dbReference>
<sequence>MPFPPDDRLDPTPGGVSPQRQGKSRVLRLRLGRTRLTLVWRPRKRPSVLWQRLLLRAFVGLFGVSALAQAQVASNALPTGGQVSAGSANIAQSGSAMTVTQSTPKAILNWNSFDIGPSASVTFNQPSRDAVALNRVVGVSPSQIQGQLNANGQIFLVNPQGILFGPTAQVNVGGLAASTLSISDADFLSGNYRFERNGSTASVVNQGRLTAADAGYIALLAPEVINEGVITARLGTVAMAAGEAISLDFRGDGVLGVSVDAATVKTLVENRQMVIAEGGTVYLSAKAAGALGGVMVSNSGTVKATSLVNRGGMIRLEANGGVIDNSGTLSTAGDAGAAGGRIEVANRADADRPVGVLVHTGTMNADGNGAAGGQIALTLDKLLSAGQISANGTNGGNGGRIDAQLTGGLLETAAARLSANGASQGGSIIMQSSGGRLFTSGRYEARGQSGGTIDLLGQDIALNGAALNASGTRQGGTIRIGGDWQGSGELQRAQTTYVTHAATLTADATDKGNGGKVVVWSEGQTNFYGTASARGGAQGGDGGAIEVSGKAQLTFGGMGDASAVAGKAGVLLLDPKNIVIDSSGSGIAAFDLLDPNPQTGGAFGIRSLNNQPVVLSNDNVVIAKPNDSFIATNAGAVYVFNGTSGALISTLNGSQASDQVGTGGIKALSNGNFVVRSFNWANGTATKAGAATWASGATGISGLVSSSNSLVGTAANDLVGNKSITALSNGNYVVASTSWANGAAASAGAATWGNGTSGTYGAVSSINSLVGSQTNDQVGNGGVVALSNGNYVVSSSNWANGTATKAGAATWANGTTGITGLISGTNSVIGTQANDNVGSTITSLSNDNYVISSYNWANGTVTTAGAVTWGNGTTGAKGFITNTNSLVGTQAGDKVGLNVTALTNGNFVVGSNFWKNGTATNAGAVTWASGSVSITGNISSTNSLVGTQAGDRVGVLINPLDSGSYVVGSYYWANGTASAAGAATWANGTSPLSGVISSTNSLVGTQSSSGVGSNFILLSNGNYLVNSPNWQNGTATFAGAITWGSGSTGITGVVSSTNSIVGTQANDKIGYGSVIPLTNGNYVIRSYFWNNGTATQAGAATWGNGSIGTSGTISSTNSLVGAQANDQVGHNIYALANGNYVVMSDFWSNGTATSVGAVTWGNGNAGMSGIISSTNSLLGSQANDRVGSSGIVLANGNYIVQSALWSYGTLTQVGAVTWANGSTSLTGFVSASNSFIGTYANDRIGSSIVLEFSNGNVLVGSSSSRSGTTSNAGRVSVIVPNSQNILYNTYPASDIYLNPAYLTKITNTGTALILQANNDITLNSAVTTSASGNGGALTLQAGRSVNLNASITTDNGNLTLIANDKLSSGVVDAYRDPGTAVLSMASGTALNAGTGNVLLKIEDGAGKTNKSYGNMTLQQVQGKTITATTPTGSNITLNGTVSATASGNSVVLAAGGNFVNNAGSSAINPGAGRYLVYSQSPLLNTLGGLNALPLYNKSYAADPPATITSSGSRFIYSLAPTLTYTANNASRLYGDANPSLSYGVSGLVGSDALGTAASGTPVLSTTATPSSNVGSYAISIGQGSLASDLGYGFAFADGTLSVTPAPLTITADNASRQYGLANPAFSASYSGFKNSDSASSLGGALAFSTAATAASNVGGYSVTPSGYSSSNYSISYVPGTLSITPAPITVSSGNVTKTYDGTTSAAGSPIITSGALYNGNTLSGGSYAFLDKNAGTGKSVTVSGVAVNDGNGGNNYSVTYASNTNSTITPKALTVSATAQNKVYDGTTAASVTFSDDRVAGDVLSASYAFATFSDKNAGTGKPVTVTGIALSGADALNYTANNSAASTADITPRTLTITANGQNKVYDGTTAATVALADDRIAGDLLSTSYGSASFADKHAGIGKVVTVSGLGKSGADAGNYVLASTGAGTTADITPAALTIAADDKSRTYGDANPALTASYTGLVGGDTAAALTGTLSLATSATTASNVGSYAITPSGQSSGDYSISYVPGTLTVTPATLTVTADDKSRLYGDANPAFSASYAGFRNGDTAAGLAGNLSFSTPANTASNVGSYAVTPSGQSSGNYSISYVDGTLSITPAPLTVTADNASRQYGLANPVFTASYSGFKNGDMASALGGTLAFSTAATAASNVGSYSVTPSGYTSSNYSISYVPGTLSITPAPITISSANVTKTYDGTTTAAGSPIVTSGALYNGNTLSGGSYAFLDKNAGTGKTVSVSGVTVSDGNGGNNYSVTYANNTSSTIAQKALTVTATSQNKVYDGTTQAAVTLADDRIPGDVLSAGYASATFADKNAGIAKTVTVAGIGLSGPDAGNYAPNLSATTSADITPKTLTVTATGQDKVYDGTTAAIVTLSDDRIAGDALSTSFANASFADKHAGLGKAITINGLAKSGADAGNYVLAASSTTASADVSPAPLSITADGKTRTYGDANPSLTATYSGLVGGDTAAYLAGSLSLATPATASSNVGSYVIVPSGHISGDYSISYVPGTLSITPAPLTVSADNTSRQYGLSNPVFTASYSGFKNGDISASLGGVLAFSTAATAASNVGSYSVTPSGYSSSNYSIGYAPGTLSVTPAPITVSTANVVKTYDGTTTAAGSPIVTSGALYNGNTLSGGSYAFLDKNAGTGKTVSVSGVTVNDGNGGGNYSVTYASNTGSTINPKPLTVTATGQNKTYDGTAAATVTLSDDRIAGDILSTSYASAVFGSKNAGANQAVTVSG</sequence>
<dbReference type="EMBL" id="FZOT01000018">
    <property type="protein sequence ID" value="SNT23981.1"/>
    <property type="molecule type" value="Genomic_DNA"/>
</dbReference>
<dbReference type="NCBIfam" id="TIGR01901">
    <property type="entry name" value="adhes_NPXG"/>
    <property type="match status" value="1"/>
</dbReference>
<dbReference type="Gene3D" id="2.160.20.10">
    <property type="entry name" value="Single-stranded right-handed beta-helix, Pectin lyase-like"/>
    <property type="match status" value="2"/>
</dbReference>
<dbReference type="InterPro" id="IPR041286">
    <property type="entry name" value="MBG_2"/>
</dbReference>
<dbReference type="PANTHER" id="PTHR12338:SF8">
    <property type="entry name" value="HEME_HEMOPEXIN-BINDING PROTEIN"/>
    <property type="match status" value="1"/>
</dbReference>
<dbReference type="Gene3D" id="3.30.160.710">
    <property type="match status" value="7"/>
</dbReference>
<comment type="subcellular location">
    <subcellularLocation>
        <location evidence="1">Secreted</location>
    </subcellularLocation>
</comment>
<keyword evidence="2" id="KW-0964">Secreted</keyword>
<protein>
    <submittedName>
        <fullName evidence="6">Filamentous hemagglutinin family N-terminal domain-containing protein</fullName>
    </submittedName>
</protein>
<evidence type="ECO:0000313" key="6">
    <source>
        <dbReference type="EMBL" id="SNT23981.1"/>
    </source>
</evidence>
<dbReference type="Pfam" id="PF05860">
    <property type="entry name" value="TPS"/>
    <property type="match status" value="1"/>
</dbReference>
<dbReference type="InterPro" id="IPR043710">
    <property type="entry name" value="DUF5650"/>
</dbReference>
<dbReference type="Pfam" id="PF18657">
    <property type="entry name" value="YDG"/>
    <property type="match status" value="8"/>
</dbReference>
<evidence type="ECO:0000259" key="5">
    <source>
        <dbReference type="SMART" id="SM00912"/>
    </source>
</evidence>
<keyword evidence="7" id="KW-1185">Reference proteome</keyword>
<evidence type="ECO:0000256" key="3">
    <source>
        <dbReference type="ARBA" id="ARBA00022729"/>
    </source>
</evidence>
<organism evidence="6 7">
    <name type="scientific">Noviherbaspirillum humi</name>
    <dbReference type="NCBI Taxonomy" id="1688639"/>
    <lineage>
        <taxon>Bacteria</taxon>
        <taxon>Pseudomonadati</taxon>
        <taxon>Pseudomonadota</taxon>
        <taxon>Betaproteobacteria</taxon>
        <taxon>Burkholderiales</taxon>
        <taxon>Oxalobacteraceae</taxon>
        <taxon>Noviherbaspirillum</taxon>
    </lineage>
</organism>
<dbReference type="InterPro" id="IPR050909">
    <property type="entry name" value="Bact_Autotransporter_VF"/>
</dbReference>
<dbReference type="Pfam" id="PF18676">
    <property type="entry name" value="MBG_2"/>
    <property type="match status" value="7"/>
</dbReference>
<dbReference type="GO" id="GO:0005576">
    <property type="term" value="C:extracellular region"/>
    <property type="evidence" value="ECO:0007669"/>
    <property type="project" value="UniProtKB-SubCell"/>
</dbReference>
<evidence type="ECO:0000256" key="2">
    <source>
        <dbReference type="ARBA" id="ARBA00022525"/>
    </source>
</evidence>